<name>A0A0B1RES1_9GAMM</name>
<dbReference type="Proteomes" id="UP000030853">
    <property type="component" value="Unassembled WGS sequence"/>
</dbReference>
<reference evidence="1 2" key="1">
    <citation type="submission" date="2014-11" db="EMBL/GenBank/DDBJ databases">
        <title>Genome sequencing of Pantoea rodasii ND03.</title>
        <authorList>
            <person name="Muhamad Yunos N.Y."/>
            <person name="Chan K.-G."/>
        </authorList>
    </citation>
    <scope>NUCLEOTIDE SEQUENCE [LARGE SCALE GENOMIC DNA]</scope>
    <source>
        <strain evidence="1 2">ND03</strain>
    </source>
</reference>
<evidence type="ECO:0000313" key="2">
    <source>
        <dbReference type="Proteomes" id="UP000030853"/>
    </source>
</evidence>
<sequence>MMNQRIRGDAACARPFHPIRSVEFSSKNILSSASFCRRPPKPLLQVLADRLTEMILQEGQP</sequence>
<comment type="caution">
    <text evidence="1">The sequence shown here is derived from an EMBL/GenBank/DDBJ whole genome shotgun (WGS) entry which is preliminary data.</text>
</comment>
<organism evidence="1 2">
    <name type="scientific">Pantoea rodasii</name>
    <dbReference type="NCBI Taxonomy" id="1076549"/>
    <lineage>
        <taxon>Bacteria</taxon>
        <taxon>Pseudomonadati</taxon>
        <taxon>Pseudomonadota</taxon>
        <taxon>Gammaproteobacteria</taxon>
        <taxon>Enterobacterales</taxon>
        <taxon>Erwiniaceae</taxon>
        <taxon>Pantoea</taxon>
    </lineage>
</organism>
<accession>A0A0B1RES1</accession>
<gene>
    <name evidence="1" type="ORF">QU24_02270</name>
</gene>
<dbReference type="AlphaFoldDB" id="A0A0B1RES1"/>
<proteinExistence type="predicted"/>
<dbReference type="RefSeq" id="WP_039327970.1">
    <property type="nucleotide sequence ID" value="NZ_JTJJ01000011.1"/>
</dbReference>
<evidence type="ECO:0000313" key="1">
    <source>
        <dbReference type="EMBL" id="KHJ69702.1"/>
    </source>
</evidence>
<dbReference type="EMBL" id="JTJJ01000011">
    <property type="protein sequence ID" value="KHJ69702.1"/>
    <property type="molecule type" value="Genomic_DNA"/>
</dbReference>
<protein>
    <submittedName>
        <fullName evidence="1">Uncharacterized protein</fullName>
    </submittedName>
</protein>